<dbReference type="EMBL" id="CP036275">
    <property type="protein sequence ID" value="QDU36125.1"/>
    <property type="molecule type" value="Genomic_DNA"/>
</dbReference>
<keyword evidence="1" id="KW-1133">Transmembrane helix</keyword>
<protein>
    <recommendedName>
        <fullName evidence="4">Inner membrane protein</fullName>
    </recommendedName>
</protein>
<dbReference type="KEGG" id="mri:Mal4_04080"/>
<proteinExistence type="predicted"/>
<dbReference type="Pfam" id="PF19617">
    <property type="entry name" value="DUF6122"/>
    <property type="match status" value="1"/>
</dbReference>
<dbReference type="Proteomes" id="UP000320496">
    <property type="component" value="Chromosome"/>
</dbReference>
<evidence type="ECO:0000256" key="1">
    <source>
        <dbReference type="SAM" id="Phobius"/>
    </source>
</evidence>
<organism evidence="2 3">
    <name type="scientific">Maioricimonas rarisocia</name>
    <dbReference type="NCBI Taxonomy" id="2528026"/>
    <lineage>
        <taxon>Bacteria</taxon>
        <taxon>Pseudomonadati</taxon>
        <taxon>Planctomycetota</taxon>
        <taxon>Planctomycetia</taxon>
        <taxon>Planctomycetales</taxon>
        <taxon>Planctomycetaceae</taxon>
        <taxon>Maioricimonas</taxon>
    </lineage>
</organism>
<keyword evidence="1" id="KW-0812">Transmembrane</keyword>
<name>A0A517Z0Y5_9PLAN</name>
<reference evidence="2 3" key="1">
    <citation type="submission" date="2019-02" db="EMBL/GenBank/DDBJ databases">
        <title>Deep-cultivation of Planctomycetes and their phenomic and genomic characterization uncovers novel biology.</title>
        <authorList>
            <person name="Wiegand S."/>
            <person name="Jogler M."/>
            <person name="Boedeker C."/>
            <person name="Pinto D."/>
            <person name="Vollmers J."/>
            <person name="Rivas-Marin E."/>
            <person name="Kohn T."/>
            <person name="Peeters S.H."/>
            <person name="Heuer A."/>
            <person name="Rast P."/>
            <person name="Oberbeckmann S."/>
            <person name="Bunk B."/>
            <person name="Jeske O."/>
            <person name="Meyerdierks A."/>
            <person name="Storesund J.E."/>
            <person name="Kallscheuer N."/>
            <person name="Luecker S."/>
            <person name="Lage O.M."/>
            <person name="Pohl T."/>
            <person name="Merkel B.J."/>
            <person name="Hornburger P."/>
            <person name="Mueller R.-W."/>
            <person name="Bruemmer F."/>
            <person name="Labrenz M."/>
            <person name="Spormann A.M."/>
            <person name="Op den Camp H."/>
            <person name="Overmann J."/>
            <person name="Amann R."/>
            <person name="Jetten M.S.M."/>
            <person name="Mascher T."/>
            <person name="Medema M.H."/>
            <person name="Devos D.P."/>
            <person name="Kaster A.-K."/>
            <person name="Ovreas L."/>
            <person name="Rohde M."/>
            <person name="Galperin M.Y."/>
            <person name="Jogler C."/>
        </authorList>
    </citation>
    <scope>NUCLEOTIDE SEQUENCE [LARGE SCALE GENOMIC DNA]</scope>
    <source>
        <strain evidence="2 3">Mal4</strain>
    </source>
</reference>
<dbReference type="OrthoDB" id="289051at2"/>
<keyword evidence="3" id="KW-1185">Reference proteome</keyword>
<dbReference type="RefSeq" id="WP_145366827.1">
    <property type="nucleotide sequence ID" value="NZ_CP036275.1"/>
</dbReference>
<feature type="transmembrane region" description="Helical" evidence="1">
    <location>
        <begin position="36"/>
        <end position="53"/>
    </location>
</feature>
<gene>
    <name evidence="2" type="ORF">Mal4_04080</name>
</gene>
<feature type="transmembrane region" description="Helical" evidence="1">
    <location>
        <begin position="12"/>
        <end position="29"/>
    </location>
</feature>
<evidence type="ECO:0000313" key="3">
    <source>
        <dbReference type="Proteomes" id="UP000320496"/>
    </source>
</evidence>
<keyword evidence="1" id="KW-0472">Membrane</keyword>
<accession>A0A517Z0Y5</accession>
<dbReference type="AlphaFoldDB" id="A0A517Z0Y5"/>
<sequence length="114" mass="12831">MDAVPDLVRHVIHYGNHLIVPFAIGALLWRKNWRVAGLIMVTTILIDLDHLLADPIFDPDRCSIGFHPLHTIWAAVVYAALLAIPSWKWRAVGVGCLWHLCTDALDCWLNGTWG</sequence>
<evidence type="ECO:0000313" key="2">
    <source>
        <dbReference type="EMBL" id="QDU36125.1"/>
    </source>
</evidence>
<feature type="transmembrane region" description="Helical" evidence="1">
    <location>
        <begin position="65"/>
        <end position="84"/>
    </location>
</feature>
<dbReference type="InterPro" id="IPR046125">
    <property type="entry name" value="DUF6122"/>
</dbReference>
<evidence type="ECO:0008006" key="4">
    <source>
        <dbReference type="Google" id="ProtNLM"/>
    </source>
</evidence>